<proteinExistence type="predicted"/>
<protein>
    <submittedName>
        <fullName evidence="3">Uncharacterized protein</fullName>
    </submittedName>
</protein>
<evidence type="ECO:0000313" key="2">
    <source>
        <dbReference type="EMBL" id="KWX80343.1"/>
    </source>
</evidence>
<sequence>MEGLLRNTGLISILLVVLYSIKKIYDVADMRKAGMQGCYENKDIYKAALKFAQGAPEAEIREILSSSYELDDRQVGQTMQLALASRQDGDGGYAAFLKAVNQVLGEDRYYVK</sequence>
<dbReference type="AlphaFoldDB" id="A0A1G9V3H4"/>
<reference evidence="3 5" key="2">
    <citation type="submission" date="2016-10" db="EMBL/GenBank/DDBJ databases">
        <authorList>
            <person name="de Groot N.N."/>
        </authorList>
    </citation>
    <scope>NUCLEOTIDE SEQUENCE [LARGE SCALE GENOMIC DNA]</scope>
    <source>
        <strain evidence="3 5">CGMCC 1.10239</strain>
    </source>
</reference>
<dbReference type="OrthoDB" id="2082458at2"/>
<evidence type="ECO:0000313" key="5">
    <source>
        <dbReference type="Proteomes" id="UP000182783"/>
    </source>
</evidence>
<gene>
    <name evidence="2" type="ORF">AML91_00980</name>
    <name evidence="3" type="ORF">SAMN05216191_11616</name>
</gene>
<dbReference type="RefSeq" id="WP_062519080.1">
    <property type="nucleotide sequence ID" value="NZ_CP048429.1"/>
</dbReference>
<dbReference type="EMBL" id="FNGM01000016">
    <property type="protein sequence ID" value="SDM66607.1"/>
    <property type="molecule type" value="Genomic_DNA"/>
</dbReference>
<evidence type="ECO:0000313" key="4">
    <source>
        <dbReference type="Proteomes" id="UP000070252"/>
    </source>
</evidence>
<dbReference type="EMBL" id="LIPY01000077">
    <property type="protein sequence ID" value="KWX80343.1"/>
    <property type="molecule type" value="Genomic_DNA"/>
</dbReference>
<reference evidence="2 4" key="1">
    <citation type="submission" date="2015-08" db="EMBL/GenBank/DDBJ databases">
        <title>Genome of Paenibacillus jilunlii.</title>
        <authorList>
            <person name="Sant'Anna F.H."/>
            <person name="Ambrosini A."/>
            <person name="Souza R."/>
            <person name="Bach E."/>
            <person name="Fernandes G."/>
            <person name="Balsanelli E."/>
            <person name="Baura V.A."/>
            <person name="Pedrosa F.O."/>
            <person name="Souza E.M."/>
            <person name="Passaglia L."/>
        </authorList>
    </citation>
    <scope>NUCLEOTIDE SEQUENCE [LARGE SCALE GENOMIC DNA]</scope>
    <source>
        <strain evidence="2 4">DSM 23019</strain>
    </source>
</reference>
<feature type="transmembrane region" description="Helical" evidence="1">
    <location>
        <begin position="6"/>
        <end position="25"/>
    </location>
</feature>
<keyword evidence="1" id="KW-1133">Transmembrane helix</keyword>
<name>A0A1G9V3H4_9BACL</name>
<keyword evidence="1" id="KW-0812">Transmembrane</keyword>
<keyword evidence="4" id="KW-1185">Reference proteome</keyword>
<keyword evidence="1" id="KW-0472">Membrane</keyword>
<dbReference type="Proteomes" id="UP000182783">
    <property type="component" value="Unassembled WGS sequence"/>
</dbReference>
<evidence type="ECO:0000256" key="1">
    <source>
        <dbReference type="SAM" id="Phobius"/>
    </source>
</evidence>
<dbReference type="Proteomes" id="UP000070252">
    <property type="component" value="Unassembled WGS sequence"/>
</dbReference>
<accession>A0A1G9V3H4</accession>
<organism evidence="3 5">
    <name type="scientific">Paenibacillus jilunlii</name>
    <dbReference type="NCBI Taxonomy" id="682956"/>
    <lineage>
        <taxon>Bacteria</taxon>
        <taxon>Bacillati</taxon>
        <taxon>Bacillota</taxon>
        <taxon>Bacilli</taxon>
        <taxon>Bacillales</taxon>
        <taxon>Paenibacillaceae</taxon>
        <taxon>Paenibacillus</taxon>
    </lineage>
</organism>
<evidence type="ECO:0000313" key="3">
    <source>
        <dbReference type="EMBL" id="SDM66607.1"/>
    </source>
</evidence>